<organism evidence="1 2">
    <name type="scientific">Burkholderia ubonensis</name>
    <dbReference type="NCBI Taxonomy" id="101571"/>
    <lineage>
        <taxon>Bacteria</taxon>
        <taxon>Pseudomonadati</taxon>
        <taxon>Pseudomonadota</taxon>
        <taxon>Betaproteobacteria</taxon>
        <taxon>Burkholderiales</taxon>
        <taxon>Burkholderiaceae</taxon>
        <taxon>Burkholderia</taxon>
        <taxon>Burkholderia cepacia complex</taxon>
    </lineage>
</organism>
<dbReference type="EMBL" id="CP013420">
    <property type="protein sequence ID" value="AOJ74084.1"/>
    <property type="molecule type" value="Genomic_DNA"/>
</dbReference>
<name>A0A1B4LA84_9BURK</name>
<dbReference type="AlphaFoldDB" id="A0A1B4LA84"/>
<proteinExistence type="predicted"/>
<accession>A0A1B4LA84</accession>
<gene>
    <name evidence="1" type="ORF">WJ35_02650</name>
</gene>
<evidence type="ECO:0000313" key="2">
    <source>
        <dbReference type="Proteomes" id="UP000243680"/>
    </source>
</evidence>
<evidence type="ECO:0000313" key="1">
    <source>
        <dbReference type="EMBL" id="AOJ74084.1"/>
    </source>
</evidence>
<sequence>MGLAELPRHIRCGHLCSTRSTPAIRAPLSRLPSSRASERALDANLPGVDELGDDLKLMIDWIGEFDKRTAA</sequence>
<protein>
    <submittedName>
        <fullName evidence="1">Uncharacterized protein</fullName>
    </submittedName>
</protein>
<dbReference type="Proteomes" id="UP000243680">
    <property type="component" value="Chromosome 1"/>
</dbReference>
<reference evidence="1 2" key="1">
    <citation type="submission" date="2015-12" db="EMBL/GenBank/DDBJ databases">
        <title>Diversity of Burkholderia near neighbor genomes.</title>
        <authorList>
            <person name="Sahl J."/>
            <person name="Wagner D."/>
            <person name="Keim P."/>
        </authorList>
    </citation>
    <scope>NUCLEOTIDE SEQUENCE [LARGE SCALE GENOMIC DNA]</scope>
    <source>
        <strain evidence="1 2">MSMB0783</strain>
    </source>
</reference>